<name>A0A0C9VKJ4_9AGAM</name>
<evidence type="ECO:0000313" key="2">
    <source>
        <dbReference type="Proteomes" id="UP000053820"/>
    </source>
</evidence>
<keyword evidence="2" id="KW-1185">Reference proteome</keyword>
<protein>
    <submittedName>
        <fullName evidence="1">Uncharacterized protein</fullName>
    </submittedName>
</protein>
<dbReference type="Proteomes" id="UP000053820">
    <property type="component" value="Unassembled WGS sequence"/>
</dbReference>
<gene>
    <name evidence="1" type="ORF">HYDPIDRAFT_44657</name>
</gene>
<dbReference type="EMBL" id="KN840006">
    <property type="protein sequence ID" value="KIJ58040.1"/>
    <property type="molecule type" value="Genomic_DNA"/>
</dbReference>
<sequence>MPRRKPPLNTSKTSCEQDEYYPHWEDLEAHDEHLNRISNETYSQIIQGVDHTLNRYSGADTAHR</sequence>
<organism evidence="1 2">
    <name type="scientific">Hydnomerulius pinastri MD-312</name>
    <dbReference type="NCBI Taxonomy" id="994086"/>
    <lineage>
        <taxon>Eukaryota</taxon>
        <taxon>Fungi</taxon>
        <taxon>Dikarya</taxon>
        <taxon>Basidiomycota</taxon>
        <taxon>Agaricomycotina</taxon>
        <taxon>Agaricomycetes</taxon>
        <taxon>Agaricomycetidae</taxon>
        <taxon>Boletales</taxon>
        <taxon>Boletales incertae sedis</taxon>
        <taxon>Leucogyrophana</taxon>
    </lineage>
</organism>
<dbReference type="AlphaFoldDB" id="A0A0C9VKJ4"/>
<evidence type="ECO:0000313" key="1">
    <source>
        <dbReference type="EMBL" id="KIJ58040.1"/>
    </source>
</evidence>
<dbReference type="HOGENOM" id="CLU_2867930_0_0_1"/>
<reference evidence="1 2" key="1">
    <citation type="submission" date="2014-04" db="EMBL/GenBank/DDBJ databases">
        <title>Evolutionary Origins and Diversification of the Mycorrhizal Mutualists.</title>
        <authorList>
            <consortium name="DOE Joint Genome Institute"/>
            <consortium name="Mycorrhizal Genomics Consortium"/>
            <person name="Kohler A."/>
            <person name="Kuo A."/>
            <person name="Nagy L.G."/>
            <person name="Floudas D."/>
            <person name="Copeland A."/>
            <person name="Barry K.W."/>
            <person name="Cichocki N."/>
            <person name="Veneault-Fourrey C."/>
            <person name="LaButti K."/>
            <person name="Lindquist E.A."/>
            <person name="Lipzen A."/>
            <person name="Lundell T."/>
            <person name="Morin E."/>
            <person name="Murat C."/>
            <person name="Riley R."/>
            <person name="Ohm R."/>
            <person name="Sun H."/>
            <person name="Tunlid A."/>
            <person name="Henrissat B."/>
            <person name="Grigoriev I.V."/>
            <person name="Hibbett D.S."/>
            <person name="Martin F."/>
        </authorList>
    </citation>
    <scope>NUCLEOTIDE SEQUENCE [LARGE SCALE GENOMIC DNA]</scope>
    <source>
        <strain evidence="1 2">MD-312</strain>
    </source>
</reference>
<accession>A0A0C9VKJ4</accession>
<proteinExistence type="predicted"/>